<organism evidence="7 8">
    <name type="scientific">Pythium oligandrum</name>
    <name type="common">Mycoparasitic fungus</name>
    <dbReference type="NCBI Taxonomy" id="41045"/>
    <lineage>
        <taxon>Eukaryota</taxon>
        <taxon>Sar</taxon>
        <taxon>Stramenopiles</taxon>
        <taxon>Oomycota</taxon>
        <taxon>Peronosporomycetes</taxon>
        <taxon>Pythiales</taxon>
        <taxon>Pythiaceae</taxon>
        <taxon>Pythium</taxon>
    </lineage>
</organism>
<evidence type="ECO:0000256" key="2">
    <source>
        <dbReference type="ARBA" id="ARBA00022801"/>
    </source>
</evidence>
<evidence type="ECO:0000259" key="5">
    <source>
        <dbReference type="Pfam" id="PF00150"/>
    </source>
</evidence>
<dbReference type="Pfam" id="PF18564">
    <property type="entry name" value="Glyco_hydro_5_C"/>
    <property type="match status" value="1"/>
</dbReference>
<dbReference type="GO" id="GO:0016042">
    <property type="term" value="P:lipid catabolic process"/>
    <property type="evidence" value="ECO:0007669"/>
    <property type="project" value="UniProtKB-ARBA"/>
</dbReference>
<evidence type="ECO:0000256" key="4">
    <source>
        <dbReference type="SAM" id="Phobius"/>
    </source>
</evidence>
<feature type="domain" description="Glycoside hydrolase family 5" evidence="5">
    <location>
        <begin position="81"/>
        <end position="262"/>
    </location>
</feature>
<dbReference type="GO" id="GO:0000272">
    <property type="term" value="P:polysaccharide catabolic process"/>
    <property type="evidence" value="ECO:0007669"/>
    <property type="project" value="InterPro"/>
</dbReference>
<dbReference type="Proteomes" id="UP000794436">
    <property type="component" value="Unassembled WGS sequence"/>
</dbReference>
<dbReference type="PANTHER" id="PTHR31308:SF5">
    <property type="entry name" value="ERGOSTERYL-BETA-GLUCOSIDASE"/>
    <property type="match status" value="1"/>
</dbReference>
<accession>A0A8K1FFR8</accession>
<dbReference type="InterPro" id="IPR017853">
    <property type="entry name" value="GH"/>
</dbReference>
<evidence type="ECO:0000256" key="3">
    <source>
        <dbReference type="ARBA" id="ARBA00023295"/>
    </source>
</evidence>
<dbReference type="Pfam" id="PF00150">
    <property type="entry name" value="Cellulase"/>
    <property type="match status" value="1"/>
</dbReference>
<gene>
    <name evidence="7" type="ORF">Poli38472_003013</name>
</gene>
<evidence type="ECO:0008006" key="9">
    <source>
        <dbReference type="Google" id="ProtNLM"/>
    </source>
</evidence>
<comment type="similarity">
    <text evidence="1">Belongs to the glycosyl hydrolase 5 (cellulase A) family.</text>
</comment>
<keyword evidence="2" id="KW-0378">Hydrolase</keyword>
<sequence>MSARSTTSTMSHDQLHATFDIRHGHFVDAQGRVHIFRGVNLGGSSKLPHGYTHSDPLQRARFFDDVASVSFVNRPFPLAEADEHFSRLRRWGLTFVRFIVTWEAIEHAGPGIYDREYLQYIRAVLEKAAEYDILFYIDPHQDVWSRWTGGDGAPMWTLESIGLEPRNFEATKSALCIETANISSVDKFPKMIWPTNYFKYACATMFTLFYAGGRFAPSCYVNGVQVQEFLQSHYINAMTELARVLVGLPNIVGFGSMNEPSCGLIGVEDLSQCFQKTELRYELAPSPFQGMCLAEGIPQTVGSWSNGIKQHVFGRPDKMVRVDPQGKRAYKDGHRCVWLQEGVWSMDAQGNATLHKPNYFSAVNFDRDFYVPFARRYIEQIRSVLPATMLFVELPPLEFYRSEFPDLPPSVIPRAINATHWYDGVTLFLQQWRPYFTVDPTTKMPAFGRHAVRKMHERQLAHIKKYGTVQMHNAPTIIGETGIPFNMNHGKAYRSGDYRDTEDALDHTITCLEANLLSYTLWCYASDNTHSFGDMWNREDLSIVSEDRVQQRRTHERDEQARCGLLTPHNRYDGAHNEPRDAAARALLAFARPHATKIAGIPSKSSFFLLRRRYEAVYTALDGKSSKDRITGPTEIYVPHCQYPRGYAVHVSDGRFETQTHDGWDTVLVYHDENVKNRHVLITSDDPEIEKQWRKHVFQQVVLAGLAVAGLIAILYAVTH</sequence>
<dbReference type="GO" id="GO:1901136">
    <property type="term" value="P:carbohydrate derivative catabolic process"/>
    <property type="evidence" value="ECO:0007669"/>
    <property type="project" value="UniProtKB-ARBA"/>
</dbReference>
<dbReference type="PANTHER" id="PTHR31308">
    <property type="match status" value="1"/>
</dbReference>
<dbReference type="OrthoDB" id="9971853at2759"/>
<feature type="domain" description="Glycoside hydrolase family 5 C-terminal" evidence="6">
    <location>
        <begin position="592"/>
        <end position="675"/>
    </location>
</feature>
<dbReference type="InterPro" id="IPR052066">
    <property type="entry name" value="Glycosphingolipid_Hydrolases"/>
</dbReference>
<feature type="transmembrane region" description="Helical" evidence="4">
    <location>
        <begin position="697"/>
        <end position="718"/>
    </location>
</feature>
<keyword evidence="8" id="KW-1185">Reference proteome</keyword>
<dbReference type="Gene3D" id="3.20.20.80">
    <property type="entry name" value="Glycosidases"/>
    <property type="match status" value="1"/>
</dbReference>
<dbReference type="SUPFAM" id="SSF51445">
    <property type="entry name" value="(Trans)glycosidases"/>
    <property type="match status" value="1"/>
</dbReference>
<reference evidence="7" key="1">
    <citation type="submission" date="2019-03" db="EMBL/GenBank/DDBJ databases">
        <title>Long read genome sequence of the mycoparasitic Pythium oligandrum ATCC 38472 isolated from sugarbeet rhizosphere.</title>
        <authorList>
            <person name="Gaulin E."/>
        </authorList>
    </citation>
    <scope>NUCLEOTIDE SEQUENCE</scope>
    <source>
        <strain evidence="7">ATCC 38472_TT</strain>
    </source>
</reference>
<keyword evidence="4" id="KW-1133">Transmembrane helix</keyword>
<keyword evidence="4" id="KW-0812">Transmembrane</keyword>
<comment type="caution">
    <text evidence="7">The sequence shown here is derived from an EMBL/GenBank/DDBJ whole genome shotgun (WGS) entry which is preliminary data.</text>
</comment>
<dbReference type="EMBL" id="SPLM01000144">
    <property type="protein sequence ID" value="TMW57088.1"/>
    <property type="molecule type" value="Genomic_DNA"/>
</dbReference>
<dbReference type="PROSITE" id="PS00659">
    <property type="entry name" value="GLYCOSYL_HYDROL_F5"/>
    <property type="match status" value="1"/>
</dbReference>
<dbReference type="InterPro" id="IPR013780">
    <property type="entry name" value="Glyco_hydro_b"/>
</dbReference>
<evidence type="ECO:0000259" key="6">
    <source>
        <dbReference type="Pfam" id="PF18564"/>
    </source>
</evidence>
<keyword evidence="3" id="KW-0326">Glycosidase</keyword>
<dbReference type="AlphaFoldDB" id="A0A8K1FFR8"/>
<dbReference type="InterPro" id="IPR041036">
    <property type="entry name" value="GH5_C"/>
</dbReference>
<protein>
    <recommendedName>
        <fullName evidence="9">Glycosyl hydrolase</fullName>
    </recommendedName>
</protein>
<name>A0A8K1FFR8_PYTOL</name>
<proteinExistence type="inferred from homology"/>
<dbReference type="InterPro" id="IPR018087">
    <property type="entry name" value="Glyco_hydro_5_CS"/>
</dbReference>
<evidence type="ECO:0000256" key="1">
    <source>
        <dbReference type="ARBA" id="ARBA00005641"/>
    </source>
</evidence>
<keyword evidence="4" id="KW-0472">Membrane</keyword>
<evidence type="ECO:0000313" key="8">
    <source>
        <dbReference type="Proteomes" id="UP000794436"/>
    </source>
</evidence>
<dbReference type="Gene3D" id="2.60.40.1180">
    <property type="entry name" value="Golgi alpha-mannosidase II"/>
    <property type="match status" value="1"/>
</dbReference>
<dbReference type="InterPro" id="IPR001547">
    <property type="entry name" value="Glyco_hydro_5"/>
</dbReference>
<evidence type="ECO:0000313" key="7">
    <source>
        <dbReference type="EMBL" id="TMW57088.1"/>
    </source>
</evidence>
<dbReference type="GO" id="GO:0008422">
    <property type="term" value="F:beta-glucosidase activity"/>
    <property type="evidence" value="ECO:0007669"/>
    <property type="project" value="TreeGrafter"/>
</dbReference>